<reference evidence="2 3" key="1">
    <citation type="journal article" date="2018" name="Nat. Biotechnol.">
        <title>A standardized bacterial taxonomy based on genome phylogeny substantially revises the tree of life.</title>
        <authorList>
            <person name="Parks D.H."/>
            <person name="Chuvochina M."/>
            <person name="Waite D.W."/>
            <person name="Rinke C."/>
            <person name="Skarshewski A."/>
            <person name="Chaumeil P.A."/>
            <person name="Hugenholtz P."/>
        </authorList>
    </citation>
    <scope>NUCLEOTIDE SEQUENCE [LARGE SCALE GENOMIC DNA]</scope>
    <source>
        <strain evidence="2">UBA9375</strain>
    </source>
</reference>
<protein>
    <submittedName>
        <fullName evidence="2">Uncharacterized protein</fullName>
    </submittedName>
</protein>
<feature type="transmembrane region" description="Helical" evidence="1">
    <location>
        <begin position="38"/>
        <end position="56"/>
    </location>
</feature>
<evidence type="ECO:0000256" key="1">
    <source>
        <dbReference type="SAM" id="Phobius"/>
    </source>
</evidence>
<dbReference type="AlphaFoldDB" id="A0A3D3R905"/>
<dbReference type="RefSeq" id="WP_044240162.1">
    <property type="nucleotide sequence ID" value="NZ_CAXBMG010000001.1"/>
</dbReference>
<evidence type="ECO:0000313" key="3">
    <source>
        <dbReference type="Proteomes" id="UP000263642"/>
    </source>
</evidence>
<gene>
    <name evidence="2" type="ORF">DIT97_16230</name>
</gene>
<dbReference type="Pfam" id="PF19455">
    <property type="entry name" value="DUF5993"/>
    <property type="match status" value="1"/>
</dbReference>
<dbReference type="InterPro" id="IPR046035">
    <property type="entry name" value="DUF5993"/>
</dbReference>
<keyword evidence="1" id="KW-0812">Transmembrane</keyword>
<sequence>MIKNAHGLPLNDKGIALDTLILLLILFTFFAMRWRKRWFVYLPFFVSLMATFLLFLCHATDSLKLNF</sequence>
<proteinExistence type="predicted"/>
<dbReference type="GeneID" id="98645217"/>
<evidence type="ECO:0000313" key="2">
    <source>
        <dbReference type="EMBL" id="HCO24497.1"/>
    </source>
</evidence>
<keyword evidence="1" id="KW-1133">Transmembrane helix</keyword>
<organism evidence="2 3">
    <name type="scientific">Gimesia maris</name>
    <dbReference type="NCBI Taxonomy" id="122"/>
    <lineage>
        <taxon>Bacteria</taxon>
        <taxon>Pseudomonadati</taxon>
        <taxon>Planctomycetota</taxon>
        <taxon>Planctomycetia</taxon>
        <taxon>Planctomycetales</taxon>
        <taxon>Planctomycetaceae</taxon>
        <taxon>Gimesia</taxon>
    </lineage>
</organism>
<feature type="transmembrane region" description="Helical" evidence="1">
    <location>
        <begin position="14"/>
        <end position="31"/>
    </location>
</feature>
<name>A0A3D3R905_9PLAN</name>
<dbReference type="EMBL" id="DQAY01000097">
    <property type="protein sequence ID" value="HCO24497.1"/>
    <property type="molecule type" value="Genomic_DNA"/>
</dbReference>
<dbReference type="Proteomes" id="UP000263642">
    <property type="component" value="Unassembled WGS sequence"/>
</dbReference>
<comment type="caution">
    <text evidence="2">The sequence shown here is derived from an EMBL/GenBank/DDBJ whole genome shotgun (WGS) entry which is preliminary data.</text>
</comment>
<accession>A0A3D3R905</accession>
<keyword evidence="1" id="KW-0472">Membrane</keyword>